<dbReference type="InterPro" id="IPR057207">
    <property type="entry name" value="FBXL15_LRR"/>
</dbReference>
<dbReference type="EMBL" id="DS469532">
    <property type="protein sequence ID" value="EDO45892.1"/>
    <property type="molecule type" value="Genomic_DNA"/>
</dbReference>
<dbReference type="SUPFAM" id="SSF81383">
    <property type="entry name" value="F-box domain"/>
    <property type="match status" value="1"/>
</dbReference>
<dbReference type="AlphaFoldDB" id="A7RRV6"/>
<dbReference type="SUPFAM" id="SSF52047">
    <property type="entry name" value="RNI-like"/>
    <property type="match status" value="1"/>
</dbReference>
<evidence type="ECO:0000259" key="2">
    <source>
        <dbReference type="Pfam" id="PF12937"/>
    </source>
</evidence>
<dbReference type="CDD" id="cd22117">
    <property type="entry name" value="F-box_FBXL4"/>
    <property type="match status" value="1"/>
</dbReference>
<dbReference type="HOGENOM" id="CLU_024764_2_0_1"/>
<protein>
    <recommendedName>
        <fullName evidence="6">F-box/LRR-repeat protein 4</fullName>
    </recommendedName>
</protein>
<dbReference type="STRING" id="45351.A7RRV6"/>
<proteinExistence type="predicted"/>
<dbReference type="InterPro" id="IPR036047">
    <property type="entry name" value="F-box-like_dom_sf"/>
</dbReference>
<keyword evidence="1" id="KW-0833">Ubl conjugation pathway</keyword>
<dbReference type="PANTHER" id="PTHR13318">
    <property type="entry name" value="PARTNER OF PAIRED, ISOFORM B-RELATED"/>
    <property type="match status" value="1"/>
</dbReference>
<dbReference type="InParanoid" id="A7RRV6"/>
<evidence type="ECO:0000313" key="5">
    <source>
        <dbReference type="Proteomes" id="UP000001593"/>
    </source>
</evidence>
<sequence>MAESDHQPIRPVRQVGQEVTMFSSQYGMGRNYSASNLAGAGYSYPAYGDFVQAFVLRTYGRWWKIAPSCPCKLKCKTRTPTDFISQDFADIAYEVPVYPKVINILETYNPGAVVRILALQTDTNMVHTKRRWVTLWSGPPQCPPPVARMFSPQIRRCDKPTSLIRLEFNQDHLDYYTELDAVELMGNLPVANYVPSPQPANTMSPATSAVVSTTKLFKQLSISDKSQHDDPNRHPAGDNGFFDILPSEVCHFIFTYLELTDLIKAACTCKLFFLHCYDPVWFKELDLQPYWTLISDTALAGIQSRCTGTEKLSLAWAGPYGAVTAAGFENFLLSSCGQLICLRLSSCSFVTSHAVYTISRTCPSLQELDISSCKAIGEKGFLELQMLKKLERLNLYQTAITDTILVSALCSWPTLKHLNLGGCADITQCDDITQTLALHCRYLLSLDLWRQKSLTSDGVFNLANGCTQLQELEIGWCTNVVSSSGCIQELTRKCPKLKKLFMAAIRSVSDDDVNEIAENCKELEQLDILGTALVTMVTIKR</sequence>
<dbReference type="InterPro" id="IPR001810">
    <property type="entry name" value="F-box_dom"/>
</dbReference>
<dbReference type="Pfam" id="PF25372">
    <property type="entry name" value="DUF7885"/>
    <property type="match status" value="1"/>
</dbReference>
<dbReference type="InterPro" id="IPR006553">
    <property type="entry name" value="Leu-rich_rpt_Cys-con_subtyp"/>
</dbReference>
<gene>
    <name evidence="4" type="ORF">NEMVEDRAFT_v1g91097</name>
</gene>
<feature type="domain" description="F-box/LRR-repeat protein 15-like leucin rich repeat" evidence="3">
    <location>
        <begin position="333"/>
        <end position="484"/>
    </location>
</feature>
<dbReference type="FunFam" id="3.80.10.10:FF:000152">
    <property type="entry name" value="F-box/LRR-repeat protein 4 isoform X1"/>
    <property type="match status" value="1"/>
</dbReference>
<dbReference type="SMART" id="SM00367">
    <property type="entry name" value="LRR_CC"/>
    <property type="match status" value="5"/>
</dbReference>
<dbReference type="Gene3D" id="1.20.1280.50">
    <property type="match status" value="1"/>
</dbReference>
<keyword evidence="5" id="KW-1185">Reference proteome</keyword>
<dbReference type="FunFam" id="3.80.10.10:FF:002849">
    <property type="entry name" value="Predicted protein"/>
    <property type="match status" value="1"/>
</dbReference>
<dbReference type="Proteomes" id="UP000001593">
    <property type="component" value="Unassembled WGS sequence"/>
</dbReference>
<dbReference type="Gene3D" id="3.80.10.10">
    <property type="entry name" value="Ribonuclease Inhibitor"/>
    <property type="match status" value="2"/>
</dbReference>
<dbReference type="GO" id="GO:0031146">
    <property type="term" value="P:SCF-dependent proteasomal ubiquitin-dependent protein catabolic process"/>
    <property type="evidence" value="ECO:0000318"/>
    <property type="project" value="GO_Central"/>
</dbReference>
<dbReference type="Pfam" id="PF12937">
    <property type="entry name" value="F-box-like"/>
    <property type="match status" value="1"/>
</dbReference>
<evidence type="ECO:0008006" key="6">
    <source>
        <dbReference type="Google" id="ProtNLM"/>
    </source>
</evidence>
<dbReference type="OMA" id="GWCMREA"/>
<evidence type="ECO:0000256" key="1">
    <source>
        <dbReference type="ARBA" id="ARBA00022786"/>
    </source>
</evidence>
<dbReference type="eggNOG" id="KOG1947">
    <property type="taxonomic scope" value="Eukaryota"/>
</dbReference>
<organism evidence="4 5">
    <name type="scientific">Nematostella vectensis</name>
    <name type="common">Starlet sea anemone</name>
    <dbReference type="NCBI Taxonomy" id="45351"/>
    <lineage>
        <taxon>Eukaryota</taxon>
        <taxon>Metazoa</taxon>
        <taxon>Cnidaria</taxon>
        <taxon>Anthozoa</taxon>
        <taxon>Hexacorallia</taxon>
        <taxon>Actiniaria</taxon>
        <taxon>Edwardsiidae</taxon>
        <taxon>Nematostella</taxon>
    </lineage>
</organism>
<accession>A7RRV6</accession>
<dbReference type="PhylomeDB" id="A7RRV6"/>
<evidence type="ECO:0000313" key="4">
    <source>
        <dbReference type="EMBL" id="EDO45892.1"/>
    </source>
</evidence>
<dbReference type="InterPro" id="IPR032675">
    <property type="entry name" value="LRR_dom_sf"/>
</dbReference>
<reference evidence="4 5" key="1">
    <citation type="journal article" date="2007" name="Science">
        <title>Sea anemone genome reveals ancestral eumetazoan gene repertoire and genomic organization.</title>
        <authorList>
            <person name="Putnam N.H."/>
            <person name="Srivastava M."/>
            <person name="Hellsten U."/>
            <person name="Dirks B."/>
            <person name="Chapman J."/>
            <person name="Salamov A."/>
            <person name="Terry A."/>
            <person name="Shapiro H."/>
            <person name="Lindquist E."/>
            <person name="Kapitonov V.V."/>
            <person name="Jurka J."/>
            <person name="Genikhovich G."/>
            <person name="Grigoriev I.V."/>
            <person name="Lucas S.M."/>
            <person name="Steele R.E."/>
            <person name="Finnerty J.R."/>
            <person name="Technau U."/>
            <person name="Martindale M.Q."/>
            <person name="Rokhsar D.S."/>
        </authorList>
    </citation>
    <scope>NUCLEOTIDE SEQUENCE [LARGE SCALE GENOMIC DNA]</scope>
    <source>
        <strain evidence="5">CH2 X CH6</strain>
    </source>
</reference>
<feature type="domain" description="F-box" evidence="2">
    <location>
        <begin position="243"/>
        <end position="282"/>
    </location>
</feature>
<dbReference type="GO" id="GO:0019005">
    <property type="term" value="C:SCF ubiquitin ligase complex"/>
    <property type="evidence" value="ECO:0000318"/>
    <property type="project" value="GO_Central"/>
</dbReference>
<name>A7RRV6_NEMVE</name>
<evidence type="ECO:0000259" key="3">
    <source>
        <dbReference type="Pfam" id="PF25372"/>
    </source>
</evidence>